<proteinExistence type="predicted"/>
<sequence length="62" mass="6586">MERAGVSPSPLGRVGVGHDGLLNSAALRRRPAPIPTFPQRGKGQESYSIVAPEACTIPFHFS</sequence>
<dbReference type="EMBL" id="CP045644">
    <property type="protein sequence ID" value="QFZ87536.1"/>
    <property type="molecule type" value="Genomic_DNA"/>
</dbReference>
<reference evidence="1 2" key="1">
    <citation type="submission" date="2019-10" db="EMBL/GenBank/DDBJ databases">
        <title>Complete genome sequence of Variovorax paradoxus 5C-2.</title>
        <authorList>
            <person name="Gogoleva N.E."/>
            <person name="Balkin A.S."/>
        </authorList>
    </citation>
    <scope>NUCLEOTIDE SEQUENCE [LARGE SCALE GENOMIC DNA]</scope>
    <source>
        <strain evidence="1 2">5C-2</strain>
    </source>
</reference>
<organism evidence="1 2">
    <name type="scientific">Variovorax paradoxus</name>
    <dbReference type="NCBI Taxonomy" id="34073"/>
    <lineage>
        <taxon>Bacteria</taxon>
        <taxon>Pseudomonadati</taxon>
        <taxon>Pseudomonadota</taxon>
        <taxon>Betaproteobacteria</taxon>
        <taxon>Burkholderiales</taxon>
        <taxon>Comamonadaceae</taxon>
        <taxon>Variovorax</taxon>
    </lineage>
</organism>
<protein>
    <submittedName>
        <fullName evidence="1">Uncharacterized protein</fullName>
    </submittedName>
</protein>
<name>A0A5Q0MDF3_VARPD</name>
<dbReference type="Proteomes" id="UP000326780">
    <property type="component" value="Chromosome"/>
</dbReference>
<accession>A0A5Q0MDF3</accession>
<evidence type="ECO:0000313" key="2">
    <source>
        <dbReference type="Proteomes" id="UP000326780"/>
    </source>
</evidence>
<dbReference type="AlphaFoldDB" id="A0A5Q0MDF3"/>
<gene>
    <name evidence="1" type="ORF">GFK26_09005</name>
</gene>
<evidence type="ECO:0000313" key="1">
    <source>
        <dbReference type="EMBL" id="QFZ87536.1"/>
    </source>
</evidence>